<dbReference type="GO" id="GO:0031146">
    <property type="term" value="P:SCF-dependent proteasomal ubiquitin-dependent protein catabolic process"/>
    <property type="evidence" value="ECO:0007669"/>
    <property type="project" value="TreeGrafter"/>
</dbReference>
<dbReference type="InterPro" id="IPR036047">
    <property type="entry name" value="F-box-like_dom_sf"/>
</dbReference>
<dbReference type="InterPro" id="IPR032675">
    <property type="entry name" value="LRR_dom_sf"/>
</dbReference>
<dbReference type="Gene3D" id="1.20.1280.50">
    <property type="match status" value="1"/>
</dbReference>
<feature type="compositionally biased region" description="Basic residues" evidence="1">
    <location>
        <begin position="238"/>
        <end position="248"/>
    </location>
</feature>
<feature type="compositionally biased region" description="Low complexity" evidence="1">
    <location>
        <begin position="126"/>
        <end position="139"/>
    </location>
</feature>
<feature type="region of interest" description="Disordered" evidence="1">
    <location>
        <begin position="1"/>
        <end position="204"/>
    </location>
</feature>
<reference evidence="3" key="1">
    <citation type="submission" date="2020-05" db="UniProtKB">
        <authorList>
            <consortium name="EnsemblMetazoa"/>
        </authorList>
    </citation>
    <scope>IDENTIFICATION</scope>
    <source>
        <strain evidence="3">FUMOZ</strain>
    </source>
</reference>
<dbReference type="SUPFAM" id="SSF81383">
    <property type="entry name" value="F-box domain"/>
    <property type="match status" value="1"/>
</dbReference>
<dbReference type="InterPro" id="IPR001810">
    <property type="entry name" value="F-box_dom"/>
</dbReference>
<dbReference type="GO" id="GO:0019005">
    <property type="term" value="C:SCF ubiquitin ligase complex"/>
    <property type="evidence" value="ECO:0007669"/>
    <property type="project" value="TreeGrafter"/>
</dbReference>
<protein>
    <recommendedName>
        <fullName evidence="2">F-box domain-containing protein</fullName>
    </recommendedName>
</protein>
<name>A0A4Y0BJK1_ANOFN</name>
<dbReference type="VEuPathDB" id="VectorBase:AFUN2_014818"/>
<feature type="compositionally biased region" description="Low complexity" evidence="1">
    <location>
        <begin position="150"/>
        <end position="170"/>
    </location>
</feature>
<feature type="compositionally biased region" description="Basic and acidic residues" evidence="1">
    <location>
        <begin position="277"/>
        <end position="290"/>
    </location>
</feature>
<proteinExistence type="predicted"/>
<dbReference type="Pfam" id="PF12937">
    <property type="entry name" value="F-box-like"/>
    <property type="match status" value="1"/>
</dbReference>
<dbReference type="PANTHER" id="PTHR13318">
    <property type="entry name" value="PARTNER OF PAIRED, ISOFORM B-RELATED"/>
    <property type="match status" value="1"/>
</dbReference>
<dbReference type="VEuPathDB" id="VectorBase:AFUN020814"/>
<dbReference type="Gene3D" id="3.80.10.10">
    <property type="entry name" value="Ribonuclease Inhibitor"/>
    <property type="match status" value="1"/>
</dbReference>
<dbReference type="EnsemblMetazoa" id="AFUN020814-RB">
    <property type="protein sequence ID" value="AFUN020814-PB"/>
    <property type="gene ID" value="AFUN020814"/>
</dbReference>
<feature type="compositionally biased region" description="Polar residues" evidence="1">
    <location>
        <begin position="18"/>
        <end position="38"/>
    </location>
</feature>
<feature type="domain" description="F-box" evidence="2">
    <location>
        <begin position="298"/>
        <end position="346"/>
    </location>
</feature>
<sequence>METLAETSLPAGLRRTEPSSLIPTSPDGEQSPQNSNPGSVLANIIGTSPGGSSSAHNLLEDHSQSSQEDSGSVVSPVPHPEPEETIENIEKELSESCVDTDSQPPLELGHRKRTTATVSPRNAQQGAAASTSSPTTSATGGKGNDANGQSTVAAGMATATGTTSSSTSVSNGRSLPKVTPSGGKPMAMRNFDRKMNKARGRPKRKAMVALYQSEISENKIGIKLCIKKASDATVQPKKPIRKRARKPKSLNEDSSDETSPEKRNRRSEKPRKTNNNTEKRSAEEEYKPPEDQSVWANEIPDPVLYTIFKNVVQDEGSLPTLIRLSRVCSSWYKMSQKASLWRTVDLGTWAKDRFKTEPKLKWLIENRLKQATEVGLANWKVTNVQCVLDKLLEAAPGLISITLTGWKALSADHLFFLVQNFKNLQSLDLSSINAEVNANKTAVGQTSLCNAITEMGSRLTHLHLAHNRLGGIPQIVKALSTHCPNLVLLDLSNVNTVAISHGILHIEQLQHGCQKLKVLRITNSHINLSTASLQEQMESPGFPELEELSVASLADEARLFNDEFLQRILKTSTKLTLLDVRGCARLTHDSLIRLPTWDLKHLFLSGCSINRDMGAGLELIASKWAHSLIEFDLAWASATKPLDDALKALADKGSESPLKYLNLCGSSVSLEAVKEVLANCPHINAINLASCRGLPRGVKRLLQGAQEIAELRENLGVTLKGAPSQSSSSPRDT</sequence>
<organism evidence="3">
    <name type="scientific">Anopheles funestus</name>
    <name type="common">African malaria mosquito</name>
    <dbReference type="NCBI Taxonomy" id="62324"/>
    <lineage>
        <taxon>Eukaryota</taxon>
        <taxon>Metazoa</taxon>
        <taxon>Ecdysozoa</taxon>
        <taxon>Arthropoda</taxon>
        <taxon>Hexapoda</taxon>
        <taxon>Insecta</taxon>
        <taxon>Pterygota</taxon>
        <taxon>Neoptera</taxon>
        <taxon>Endopterygota</taxon>
        <taxon>Diptera</taxon>
        <taxon>Nematocera</taxon>
        <taxon>Culicoidea</taxon>
        <taxon>Culicidae</taxon>
        <taxon>Anophelinae</taxon>
        <taxon>Anopheles</taxon>
    </lineage>
</organism>
<dbReference type="STRING" id="62324.A0A4Y0BJK1"/>
<evidence type="ECO:0000313" key="3">
    <source>
        <dbReference type="EnsemblMetazoa" id="AFUN020814-PB"/>
    </source>
</evidence>
<feature type="region of interest" description="Disordered" evidence="1">
    <location>
        <begin position="230"/>
        <end position="294"/>
    </location>
</feature>
<dbReference type="EnsemblMetazoa" id="AFUN020814-RA">
    <property type="protein sequence ID" value="AFUN020814-PA"/>
    <property type="gene ID" value="AFUN020814"/>
</dbReference>
<feature type="compositionally biased region" description="Polar residues" evidence="1">
    <location>
        <begin position="115"/>
        <end position="125"/>
    </location>
</feature>
<dbReference type="AlphaFoldDB" id="A0A4Y0BJK1"/>
<evidence type="ECO:0000259" key="2">
    <source>
        <dbReference type="Pfam" id="PF12937"/>
    </source>
</evidence>
<dbReference type="SUPFAM" id="SSF52047">
    <property type="entry name" value="RNI-like"/>
    <property type="match status" value="1"/>
</dbReference>
<accession>A0A4Y0BJK1</accession>
<dbReference type="FunFam" id="3.80.10.10:FF:000487">
    <property type="entry name" value="F-box and leucine-rich repeat protein 6"/>
    <property type="match status" value="1"/>
</dbReference>
<evidence type="ECO:0000256" key="1">
    <source>
        <dbReference type="SAM" id="MobiDB-lite"/>
    </source>
</evidence>